<comment type="caution">
    <text evidence="2">The sequence shown here is derived from an EMBL/GenBank/DDBJ whole genome shotgun (WGS) entry which is preliminary data.</text>
</comment>
<keyword evidence="3" id="KW-1185">Reference proteome</keyword>
<dbReference type="AlphaFoldDB" id="A0A1Q9EVZ9"/>
<dbReference type="EMBL" id="LSRX01000056">
    <property type="protein sequence ID" value="OLQ11607.1"/>
    <property type="molecule type" value="Genomic_DNA"/>
</dbReference>
<reference evidence="2 3" key="1">
    <citation type="submission" date="2016-02" db="EMBL/GenBank/DDBJ databases">
        <title>Genome analysis of coral dinoflagellate symbionts highlights evolutionary adaptations to a symbiotic lifestyle.</title>
        <authorList>
            <person name="Aranda M."/>
            <person name="Li Y."/>
            <person name="Liew Y.J."/>
            <person name="Baumgarten S."/>
            <person name="Simakov O."/>
            <person name="Wilson M."/>
            <person name="Piel J."/>
            <person name="Ashoor H."/>
            <person name="Bougouffa S."/>
            <person name="Bajic V.B."/>
            <person name="Ryu T."/>
            <person name="Ravasi T."/>
            <person name="Bayer T."/>
            <person name="Micklem G."/>
            <person name="Kim H."/>
            <person name="Bhak J."/>
            <person name="Lajeunesse T.C."/>
            <person name="Voolstra C.R."/>
        </authorList>
    </citation>
    <scope>NUCLEOTIDE SEQUENCE [LARGE SCALE GENOMIC DNA]</scope>
    <source>
        <strain evidence="2 3">CCMP2467</strain>
    </source>
</reference>
<dbReference type="OrthoDB" id="421523at2759"/>
<name>A0A1Q9EVZ9_SYMMI</name>
<feature type="compositionally biased region" description="Polar residues" evidence="1">
    <location>
        <begin position="204"/>
        <end position="218"/>
    </location>
</feature>
<dbReference type="Proteomes" id="UP000186817">
    <property type="component" value="Unassembled WGS sequence"/>
</dbReference>
<proteinExistence type="predicted"/>
<evidence type="ECO:0000256" key="1">
    <source>
        <dbReference type="SAM" id="MobiDB-lite"/>
    </source>
</evidence>
<feature type="compositionally biased region" description="Low complexity" evidence="1">
    <location>
        <begin position="157"/>
        <end position="169"/>
    </location>
</feature>
<evidence type="ECO:0000313" key="2">
    <source>
        <dbReference type="EMBL" id="OLQ11607.1"/>
    </source>
</evidence>
<evidence type="ECO:0000313" key="3">
    <source>
        <dbReference type="Proteomes" id="UP000186817"/>
    </source>
</evidence>
<accession>A0A1Q9EVZ9</accession>
<gene>
    <name evidence="2" type="ORF">AK812_SmicGene4534</name>
</gene>
<organism evidence="2 3">
    <name type="scientific">Symbiodinium microadriaticum</name>
    <name type="common">Dinoflagellate</name>
    <name type="synonym">Zooxanthella microadriatica</name>
    <dbReference type="NCBI Taxonomy" id="2951"/>
    <lineage>
        <taxon>Eukaryota</taxon>
        <taxon>Sar</taxon>
        <taxon>Alveolata</taxon>
        <taxon>Dinophyceae</taxon>
        <taxon>Suessiales</taxon>
        <taxon>Symbiodiniaceae</taxon>
        <taxon>Symbiodinium</taxon>
    </lineage>
</organism>
<sequence>MADSRDRPIIPSWDGSARSWRRYTQEVLWFVQRTPSHRRRHCASQLLGRLTGPARLLAMSWNHGVLVDNDHGTKLLLQKLAGSPLVRKSLPNAAAICQQYFSFRRSPQESIGNFLVRETLVHEEFCEAIIRLYEEKQGISQDQRDFGLPEPDEWDDQSWSGNGWDWWNWEPEEDEDRGETADAGPTGESPPDDEGTPPEARDGTSPTARRATTGSSPSHGGRASNAGGDEAQTAPGVQEESKAPQTVDELTIADSFIMGVLRGWRLLQASGLSPDEMRDILSATKNSLDYDMIAAALQNLWDDQLLNARNRHKAGFHMNYVNETDDSELYMQDYENGWDTAESDWWDDGSAYYAGYEDDAWWHGYEDWSGYEGPPMVEAATVVEPPVDDKIREAQQAEQMAESLALEAQRTWTEAQRATAALKKDRGFGAPSTTTSPGRCYLCNGPHLARDCPGRSSGYGKGKPKGKYKHGYATDMDVYYVKGKGKGKGKSKGKSKKGMHLHADALWKGKGKGPDWTSRSVNAFSASAEYFMGGLELSSSMEMASATTSPQRPEQGMLDCGATASAAPEAVVKGLIASILEKDPGARVDIDSNSRPYFRFGDGRWGRALYRVHLSSKASGTTRKFSLFALPNPKEYFQAGFDKSSLVPILVGMDFLGKNGNGLIVDFTTGLATSSFDDRPDFFQLAHNPKGHFLLDVRETSGADRSLLNARDS</sequence>
<feature type="region of interest" description="Disordered" evidence="1">
    <location>
        <begin position="140"/>
        <end position="246"/>
    </location>
</feature>
<protein>
    <submittedName>
        <fullName evidence="2">Uncharacterized protein</fullName>
    </submittedName>
</protein>